<evidence type="ECO:0000259" key="8">
    <source>
        <dbReference type="Pfam" id="PF08281"/>
    </source>
</evidence>
<accession>A0A0G3H199</accession>
<dbReference type="InterPro" id="IPR013249">
    <property type="entry name" value="RNA_pol_sigma70_r4_t2"/>
</dbReference>
<dbReference type="CDD" id="cd06171">
    <property type="entry name" value="Sigma70_r4"/>
    <property type="match status" value="1"/>
</dbReference>
<dbReference type="SUPFAM" id="SSF88659">
    <property type="entry name" value="Sigma3 and sigma4 domains of RNA polymerase sigma factors"/>
    <property type="match status" value="1"/>
</dbReference>
<feature type="compositionally biased region" description="Low complexity" evidence="6">
    <location>
        <begin position="110"/>
        <end position="121"/>
    </location>
</feature>
<dbReference type="GO" id="GO:0003677">
    <property type="term" value="F:DNA binding"/>
    <property type="evidence" value="ECO:0007669"/>
    <property type="project" value="UniProtKB-KW"/>
</dbReference>
<dbReference type="Proteomes" id="UP000035199">
    <property type="component" value="Chromosome"/>
</dbReference>
<dbReference type="Pfam" id="PF04542">
    <property type="entry name" value="Sigma70_r2"/>
    <property type="match status" value="1"/>
</dbReference>
<dbReference type="PANTHER" id="PTHR43133:SF8">
    <property type="entry name" value="RNA POLYMERASE SIGMA FACTOR HI_1459-RELATED"/>
    <property type="match status" value="1"/>
</dbReference>
<dbReference type="Pfam" id="PF08281">
    <property type="entry name" value="Sigma70_r4_2"/>
    <property type="match status" value="1"/>
</dbReference>
<keyword evidence="5" id="KW-0804">Transcription</keyword>
<reference evidence="9 10" key="1">
    <citation type="journal article" date="2015" name="Genome Announc.">
        <title>Complete Genome Sequence of the Type Strain Corynebacterium mustelae DSM 45274, Isolated from Various Tissues of a Male Ferret with Lethal Sepsis.</title>
        <authorList>
            <person name="Ruckert C."/>
            <person name="Eimer J."/>
            <person name="Winkler A."/>
            <person name="Tauch A."/>
        </authorList>
    </citation>
    <scope>NUCLEOTIDE SEQUENCE [LARGE SCALE GENOMIC DNA]</scope>
    <source>
        <strain evidence="9 10">DSM 45274</strain>
    </source>
</reference>
<dbReference type="GO" id="GO:0006352">
    <property type="term" value="P:DNA-templated transcription initiation"/>
    <property type="evidence" value="ECO:0007669"/>
    <property type="project" value="InterPro"/>
</dbReference>
<dbReference type="GO" id="GO:0016987">
    <property type="term" value="F:sigma factor activity"/>
    <property type="evidence" value="ECO:0007669"/>
    <property type="project" value="UniProtKB-KW"/>
</dbReference>
<dbReference type="RefSeq" id="WP_052844803.1">
    <property type="nucleotide sequence ID" value="NZ_CP011542.1"/>
</dbReference>
<dbReference type="InterPro" id="IPR007627">
    <property type="entry name" value="RNA_pol_sigma70_r2"/>
</dbReference>
<keyword evidence="2" id="KW-0805">Transcription regulation</keyword>
<evidence type="ECO:0000256" key="2">
    <source>
        <dbReference type="ARBA" id="ARBA00023015"/>
    </source>
</evidence>
<feature type="domain" description="RNA polymerase sigma-70 region 2" evidence="7">
    <location>
        <begin position="24"/>
        <end position="90"/>
    </location>
</feature>
<dbReference type="AlphaFoldDB" id="A0A0G3H199"/>
<comment type="similarity">
    <text evidence="1">Belongs to the sigma-70 factor family. ECF subfamily.</text>
</comment>
<reference evidence="10" key="2">
    <citation type="submission" date="2015-05" db="EMBL/GenBank/DDBJ databases">
        <title>Complete genome sequence of Corynebacterium mustelae DSM 45274, isolated from various tissues of a male ferret with lethal sepsis.</title>
        <authorList>
            <person name="Ruckert C."/>
            <person name="Albersmeier A."/>
            <person name="Winkler A."/>
            <person name="Tauch A."/>
        </authorList>
    </citation>
    <scope>NUCLEOTIDE SEQUENCE [LARGE SCALE GENOMIC DNA]</scope>
    <source>
        <strain evidence="10">DSM 45274</strain>
    </source>
</reference>
<dbReference type="EMBL" id="CP011542">
    <property type="protein sequence ID" value="AKK07159.1"/>
    <property type="molecule type" value="Genomic_DNA"/>
</dbReference>
<organism evidence="9 10">
    <name type="scientific">Corynebacterium mustelae</name>
    <dbReference type="NCBI Taxonomy" id="571915"/>
    <lineage>
        <taxon>Bacteria</taxon>
        <taxon>Bacillati</taxon>
        <taxon>Actinomycetota</taxon>
        <taxon>Actinomycetes</taxon>
        <taxon>Mycobacteriales</taxon>
        <taxon>Corynebacteriaceae</taxon>
        <taxon>Corynebacterium</taxon>
    </lineage>
</organism>
<dbReference type="InterPro" id="IPR014284">
    <property type="entry name" value="RNA_pol_sigma-70_dom"/>
</dbReference>
<dbReference type="NCBIfam" id="TIGR02937">
    <property type="entry name" value="sigma70-ECF"/>
    <property type="match status" value="1"/>
</dbReference>
<dbReference type="STRING" id="571915.CMUST_14330"/>
<keyword evidence="4" id="KW-0238">DNA-binding</keyword>
<keyword evidence="10" id="KW-1185">Reference proteome</keyword>
<evidence type="ECO:0000313" key="9">
    <source>
        <dbReference type="EMBL" id="AKK07159.1"/>
    </source>
</evidence>
<dbReference type="InterPro" id="IPR036388">
    <property type="entry name" value="WH-like_DNA-bd_sf"/>
</dbReference>
<feature type="domain" description="RNA polymerase sigma factor 70 region 4 type 2" evidence="8">
    <location>
        <begin position="136"/>
        <end position="186"/>
    </location>
</feature>
<keyword evidence="3" id="KW-0731">Sigma factor</keyword>
<evidence type="ECO:0000256" key="5">
    <source>
        <dbReference type="ARBA" id="ARBA00023163"/>
    </source>
</evidence>
<protein>
    <submittedName>
        <fullName evidence="9">RNA polymerase sigma factor, sigma-70 family</fullName>
    </submittedName>
</protein>
<evidence type="ECO:0000256" key="6">
    <source>
        <dbReference type="SAM" id="MobiDB-lite"/>
    </source>
</evidence>
<evidence type="ECO:0000256" key="1">
    <source>
        <dbReference type="ARBA" id="ARBA00010641"/>
    </source>
</evidence>
<dbReference type="PATRIC" id="fig|571915.4.peg.3078"/>
<evidence type="ECO:0000256" key="4">
    <source>
        <dbReference type="ARBA" id="ARBA00023125"/>
    </source>
</evidence>
<dbReference type="InterPro" id="IPR013324">
    <property type="entry name" value="RNA_pol_sigma_r3/r4-like"/>
</dbReference>
<evidence type="ECO:0000256" key="3">
    <source>
        <dbReference type="ARBA" id="ARBA00023082"/>
    </source>
</evidence>
<evidence type="ECO:0000313" key="10">
    <source>
        <dbReference type="Proteomes" id="UP000035199"/>
    </source>
</evidence>
<dbReference type="KEGG" id="cmv:CMUST_14330"/>
<proteinExistence type="inferred from homology"/>
<dbReference type="InterPro" id="IPR039425">
    <property type="entry name" value="RNA_pol_sigma-70-like"/>
</dbReference>
<feature type="region of interest" description="Disordered" evidence="6">
    <location>
        <begin position="88"/>
        <end position="128"/>
    </location>
</feature>
<dbReference type="Gene3D" id="1.10.1740.10">
    <property type="match status" value="1"/>
</dbReference>
<sequence length="196" mass="22095">MSQQNDTHLVLKAQDGDVAAFEQLIQRYQGRLFRTAYMVLGNRQDSEDVVQETLIQAWRRLHLLREPAAFRGWLLKICTNKVTSTVRRLSSHGTDPHDPTNFEELAGQKGSSVHAGSSASSETDPARTSEVNAQIMALADVLSTVSPELRACWALREVESMSYKEIAHTLNITESTARGRIARARTLIMQRMEEWK</sequence>
<name>A0A0G3H199_9CORY</name>
<evidence type="ECO:0000259" key="7">
    <source>
        <dbReference type="Pfam" id="PF04542"/>
    </source>
</evidence>
<dbReference type="SUPFAM" id="SSF88946">
    <property type="entry name" value="Sigma2 domain of RNA polymerase sigma factors"/>
    <property type="match status" value="1"/>
</dbReference>
<dbReference type="Gene3D" id="1.10.10.10">
    <property type="entry name" value="Winged helix-like DNA-binding domain superfamily/Winged helix DNA-binding domain"/>
    <property type="match status" value="1"/>
</dbReference>
<dbReference type="OrthoDB" id="5244716at2"/>
<gene>
    <name evidence="9" type="ORF">CMUST_14330</name>
</gene>
<dbReference type="PANTHER" id="PTHR43133">
    <property type="entry name" value="RNA POLYMERASE ECF-TYPE SIGMA FACTO"/>
    <property type="match status" value="1"/>
</dbReference>
<dbReference type="InterPro" id="IPR013325">
    <property type="entry name" value="RNA_pol_sigma_r2"/>
</dbReference>